<evidence type="ECO:0000313" key="7">
    <source>
        <dbReference type="EMBL" id="RGY20156.1"/>
    </source>
</evidence>
<reference evidence="7 8" key="1">
    <citation type="submission" date="2018-08" db="EMBL/GenBank/DDBJ databases">
        <title>A genome reference for cultivated species of the human gut microbiota.</title>
        <authorList>
            <person name="Zou Y."/>
            <person name="Xue W."/>
            <person name="Luo G."/>
        </authorList>
    </citation>
    <scope>NUCLEOTIDE SEQUENCE [LARGE SCALE GENOMIC DNA]</scope>
    <source>
        <strain evidence="7 8">OF02-7</strain>
    </source>
</reference>
<dbReference type="EC" id="3.1.3.18" evidence="4"/>
<evidence type="ECO:0000256" key="2">
    <source>
        <dbReference type="ARBA" id="ARBA00004818"/>
    </source>
</evidence>
<dbReference type="GO" id="GO:0006281">
    <property type="term" value="P:DNA repair"/>
    <property type="evidence" value="ECO:0007669"/>
    <property type="project" value="TreeGrafter"/>
</dbReference>
<evidence type="ECO:0000313" key="6">
    <source>
        <dbReference type="EMBL" id="QRO51435.1"/>
    </source>
</evidence>
<dbReference type="Pfam" id="PF13419">
    <property type="entry name" value="HAD_2"/>
    <property type="match status" value="1"/>
</dbReference>
<dbReference type="InterPro" id="IPR050155">
    <property type="entry name" value="HAD-like_hydrolase_sf"/>
</dbReference>
<dbReference type="InterPro" id="IPR023198">
    <property type="entry name" value="PGP-like_dom2"/>
</dbReference>
<evidence type="ECO:0000256" key="4">
    <source>
        <dbReference type="ARBA" id="ARBA00013078"/>
    </source>
</evidence>
<comment type="pathway">
    <text evidence="2">Organic acid metabolism; glycolate biosynthesis; glycolate from 2-phosphoglycolate: step 1/1.</text>
</comment>
<dbReference type="Proteomes" id="UP000742098">
    <property type="component" value="Unassembled WGS sequence"/>
</dbReference>
<sequence length="217" mass="24625">MTKLVIFDLDGTLLNSLQDLAMSTNYALRQHGYPTHELPAFRYFVGNGIDKLLERALPEAERSHENMLKIRGDFMAYYAEHKADFTAPYDGICELLKTLKRHYLLLAVASNKYHAATRELIPEYFGEGLFDFVYGQREGIPVKPDPTIVFDIMKEAGVTKEEVLYVGDSGVDMQTAVNSGVTSIGVTWGFRDREELLANGAQYIADEPYEIMKWVRL</sequence>
<dbReference type="PANTHER" id="PTHR43434">
    <property type="entry name" value="PHOSPHOGLYCOLATE PHOSPHATASE"/>
    <property type="match status" value="1"/>
</dbReference>
<dbReference type="Gene3D" id="1.10.150.240">
    <property type="entry name" value="Putative phosphatase, domain 2"/>
    <property type="match status" value="1"/>
</dbReference>
<dbReference type="InterPro" id="IPR041492">
    <property type="entry name" value="HAD_2"/>
</dbReference>
<dbReference type="InterPro" id="IPR023214">
    <property type="entry name" value="HAD_sf"/>
</dbReference>
<name>A0A413IRR2_9BACT</name>
<dbReference type="AlphaFoldDB" id="A0A413IRR2"/>
<dbReference type="GO" id="GO:0008967">
    <property type="term" value="F:phosphoglycolate phosphatase activity"/>
    <property type="evidence" value="ECO:0007669"/>
    <property type="project" value="UniProtKB-EC"/>
</dbReference>
<dbReference type="Gene3D" id="3.40.50.1000">
    <property type="entry name" value="HAD superfamily/HAD-like"/>
    <property type="match status" value="1"/>
</dbReference>
<accession>A0A413IRR2</accession>
<dbReference type="EMBL" id="CP069450">
    <property type="protein sequence ID" value="QRO51435.1"/>
    <property type="molecule type" value="Genomic_DNA"/>
</dbReference>
<evidence type="ECO:0000313" key="5">
    <source>
        <dbReference type="EMBL" id="HJF69445.1"/>
    </source>
</evidence>
<reference evidence="5" key="2">
    <citation type="journal article" date="2021" name="PeerJ">
        <title>Extensive microbial diversity within the chicken gut microbiome revealed by metagenomics and culture.</title>
        <authorList>
            <person name="Gilroy R."/>
            <person name="Ravi A."/>
            <person name="Getino M."/>
            <person name="Pursley I."/>
            <person name="Horton D.L."/>
            <person name="Alikhan N.F."/>
            <person name="Baker D."/>
            <person name="Gharbi K."/>
            <person name="Hall N."/>
            <person name="Watson M."/>
            <person name="Adriaenssens E.M."/>
            <person name="Foster-Nyarko E."/>
            <person name="Jarju S."/>
            <person name="Secka A."/>
            <person name="Antonio M."/>
            <person name="Oren A."/>
            <person name="Chaudhuri R.R."/>
            <person name="La Ragione R."/>
            <person name="Hildebrand F."/>
            <person name="Pallen M.J."/>
        </authorList>
    </citation>
    <scope>NUCLEOTIDE SEQUENCE</scope>
    <source>
        <strain evidence="5">6966</strain>
    </source>
</reference>
<dbReference type="PANTHER" id="PTHR43434:SF1">
    <property type="entry name" value="PHOSPHOGLYCOLATE PHOSPHATASE"/>
    <property type="match status" value="1"/>
</dbReference>
<dbReference type="EMBL" id="DYVS01000032">
    <property type="protein sequence ID" value="HJF69445.1"/>
    <property type="molecule type" value="Genomic_DNA"/>
</dbReference>
<dbReference type="Proteomes" id="UP000286063">
    <property type="component" value="Unassembled WGS sequence"/>
</dbReference>
<evidence type="ECO:0000256" key="3">
    <source>
        <dbReference type="ARBA" id="ARBA00006171"/>
    </source>
</evidence>
<dbReference type="InterPro" id="IPR036412">
    <property type="entry name" value="HAD-like_sf"/>
</dbReference>
<dbReference type="InterPro" id="IPR006439">
    <property type="entry name" value="HAD-SF_hydro_IA"/>
</dbReference>
<keyword evidence="7" id="KW-0378">Hydrolase</keyword>
<evidence type="ECO:0000256" key="1">
    <source>
        <dbReference type="ARBA" id="ARBA00000830"/>
    </source>
</evidence>
<dbReference type="PROSITE" id="PS01228">
    <property type="entry name" value="COF_1"/>
    <property type="match status" value="1"/>
</dbReference>
<dbReference type="NCBIfam" id="TIGR01549">
    <property type="entry name" value="HAD-SF-IA-v1"/>
    <property type="match status" value="1"/>
</dbReference>
<dbReference type="OrthoDB" id="9807630at2"/>
<dbReference type="GeneID" id="93095661"/>
<comment type="similarity">
    <text evidence="3">Belongs to the HAD-like hydrolase superfamily. CbbY/CbbZ/Gph/YieH family.</text>
</comment>
<reference evidence="6 9" key="3">
    <citation type="submission" date="2021-02" db="EMBL/GenBank/DDBJ databases">
        <title>FDA dAtabase for Regulatory Grade micrObial Sequences (FDA-ARGOS): Supporting development and validation of Infectious Disease Dx tests.</title>
        <authorList>
            <person name="Carlson P."/>
            <person name="Fischbach M."/>
            <person name="Hastie J."/>
            <person name="Bilen M."/>
            <person name="Cheng A."/>
            <person name="Tallon L."/>
            <person name="Sadzewicz L."/>
            <person name="Zhao X."/>
            <person name="Boylan J."/>
            <person name="Ott S."/>
            <person name="Bowen H."/>
            <person name="Vavikolanu K."/>
            <person name="Mehta A."/>
            <person name="Aluvathingal J."/>
            <person name="Nadendla S."/>
            <person name="Yan Y."/>
            <person name="Sichtig H."/>
        </authorList>
    </citation>
    <scope>NUCLEOTIDE SEQUENCE [LARGE SCALE GENOMIC DNA]</scope>
    <source>
        <strain evidence="6 9">FDAARGOS_1229</strain>
    </source>
</reference>
<dbReference type="RefSeq" id="WP_027202118.1">
    <property type="nucleotide sequence ID" value="NZ_CAJUBB010000032.1"/>
</dbReference>
<reference evidence="5" key="4">
    <citation type="submission" date="2021-09" db="EMBL/GenBank/DDBJ databases">
        <authorList>
            <person name="Gilroy R."/>
        </authorList>
    </citation>
    <scope>NUCLEOTIDE SEQUENCE</scope>
    <source>
        <strain evidence="5">6966</strain>
    </source>
</reference>
<dbReference type="Proteomes" id="UP000654720">
    <property type="component" value="Chromosome"/>
</dbReference>
<dbReference type="SFLD" id="SFLDG01129">
    <property type="entry name" value="C1.5:_HAD__Beta-PGM__Phosphata"/>
    <property type="match status" value="1"/>
</dbReference>
<evidence type="ECO:0000313" key="8">
    <source>
        <dbReference type="Proteomes" id="UP000286063"/>
    </source>
</evidence>
<evidence type="ECO:0000313" key="9">
    <source>
        <dbReference type="Proteomes" id="UP000654720"/>
    </source>
</evidence>
<proteinExistence type="inferred from homology"/>
<comment type="catalytic activity">
    <reaction evidence="1">
        <text>2-phosphoglycolate + H2O = glycolate + phosphate</text>
        <dbReference type="Rhea" id="RHEA:14369"/>
        <dbReference type="ChEBI" id="CHEBI:15377"/>
        <dbReference type="ChEBI" id="CHEBI:29805"/>
        <dbReference type="ChEBI" id="CHEBI:43474"/>
        <dbReference type="ChEBI" id="CHEBI:58033"/>
        <dbReference type="EC" id="3.1.3.18"/>
    </reaction>
</comment>
<gene>
    <name evidence="7" type="ORF">DXA50_04675</name>
    <name evidence="6" type="ORF">I6J59_07485</name>
    <name evidence="5" type="ORF">K8V05_01660</name>
</gene>
<dbReference type="SFLD" id="SFLDS00003">
    <property type="entry name" value="Haloacid_Dehalogenase"/>
    <property type="match status" value="1"/>
</dbReference>
<dbReference type="EMBL" id="QSCR01000004">
    <property type="protein sequence ID" value="RGY20156.1"/>
    <property type="molecule type" value="Genomic_DNA"/>
</dbReference>
<protein>
    <recommendedName>
        <fullName evidence="4">phosphoglycolate phosphatase</fullName>
        <ecNumber evidence="4">3.1.3.18</ecNumber>
    </recommendedName>
</protein>
<organism evidence="7 8">
    <name type="scientific">Butyricimonas virosa</name>
    <dbReference type="NCBI Taxonomy" id="544645"/>
    <lineage>
        <taxon>Bacteria</taxon>
        <taxon>Pseudomonadati</taxon>
        <taxon>Bacteroidota</taxon>
        <taxon>Bacteroidia</taxon>
        <taxon>Bacteroidales</taxon>
        <taxon>Odoribacteraceae</taxon>
        <taxon>Butyricimonas</taxon>
    </lineage>
</organism>
<keyword evidence="9" id="KW-1185">Reference proteome</keyword>
<dbReference type="GO" id="GO:0005829">
    <property type="term" value="C:cytosol"/>
    <property type="evidence" value="ECO:0007669"/>
    <property type="project" value="TreeGrafter"/>
</dbReference>
<dbReference type="SUPFAM" id="SSF56784">
    <property type="entry name" value="HAD-like"/>
    <property type="match status" value="1"/>
</dbReference>